<keyword evidence="1 8" id="KW-0963">Cytoplasm</keyword>
<dbReference type="Proteomes" id="UP000582837">
    <property type="component" value="Unassembled WGS sequence"/>
</dbReference>
<dbReference type="Gene3D" id="3.40.50.880">
    <property type="match status" value="1"/>
</dbReference>
<keyword evidence="6 8" id="KW-0067">ATP-binding</keyword>
<dbReference type="NCBIfam" id="TIGR01737">
    <property type="entry name" value="FGAM_synth_I"/>
    <property type="match status" value="1"/>
</dbReference>
<evidence type="ECO:0000256" key="4">
    <source>
        <dbReference type="ARBA" id="ARBA00022755"/>
    </source>
</evidence>
<dbReference type="PROSITE" id="PS51273">
    <property type="entry name" value="GATASE_TYPE_1"/>
    <property type="match status" value="1"/>
</dbReference>
<gene>
    <name evidence="8" type="primary">purQ</name>
    <name evidence="9" type="ORF">HNQ61_001518</name>
</gene>
<sequence>MKIGVVTFPGSNCDYDCYRASREVLDAETVYLWHKEHDLQGVDAIFLPGGFSYGDYLRCGAIAAKSPIMREVIAFAEAGGPVAGICNGFQILCESGLLPGALIRNRSLKFRSRPVYLRVERAEPPFATDYTVGQVLRVPIAHGEGCYTADDRTLDELEAERRVAFRYCDADGNVVADANPNGSARNIAGIVNAAGNVLGMMPHPERAVDPLLGATDGIGLFTSIAGHLAGR</sequence>
<reference evidence="9 10" key="1">
    <citation type="submission" date="2020-08" db="EMBL/GenBank/DDBJ databases">
        <title>Genomic Encyclopedia of Type Strains, Phase IV (KMG-IV): sequencing the most valuable type-strain genomes for metagenomic binning, comparative biology and taxonomic classification.</title>
        <authorList>
            <person name="Goeker M."/>
        </authorList>
    </citation>
    <scope>NUCLEOTIDE SEQUENCE [LARGE SCALE GENOMIC DNA]</scope>
    <source>
        <strain evidence="9 10">DSM 29007</strain>
    </source>
</reference>
<keyword evidence="7 8" id="KW-0315">Glutamine amidotransferase</keyword>
<evidence type="ECO:0000313" key="10">
    <source>
        <dbReference type="Proteomes" id="UP000582837"/>
    </source>
</evidence>
<dbReference type="GO" id="GO:0004642">
    <property type="term" value="F:phosphoribosylformylglycinamidine synthase activity"/>
    <property type="evidence" value="ECO:0007669"/>
    <property type="project" value="UniProtKB-UniRule"/>
</dbReference>
<dbReference type="SMART" id="SM01211">
    <property type="entry name" value="GATase_5"/>
    <property type="match status" value="1"/>
</dbReference>
<dbReference type="EC" id="6.3.5.3" evidence="8"/>
<dbReference type="EMBL" id="JACHIA010000003">
    <property type="protein sequence ID" value="MBB6069901.1"/>
    <property type="molecule type" value="Genomic_DNA"/>
</dbReference>
<accession>A0A841GM88</accession>
<evidence type="ECO:0000256" key="1">
    <source>
        <dbReference type="ARBA" id="ARBA00022490"/>
    </source>
</evidence>
<evidence type="ECO:0000256" key="2">
    <source>
        <dbReference type="ARBA" id="ARBA00022598"/>
    </source>
</evidence>
<keyword evidence="10" id="KW-1185">Reference proteome</keyword>
<dbReference type="AlphaFoldDB" id="A0A841GM88"/>
<proteinExistence type="inferred from homology"/>
<organism evidence="9 10">
    <name type="scientific">Longimicrobium terrae</name>
    <dbReference type="NCBI Taxonomy" id="1639882"/>
    <lineage>
        <taxon>Bacteria</taxon>
        <taxon>Pseudomonadati</taxon>
        <taxon>Gemmatimonadota</taxon>
        <taxon>Longimicrobiia</taxon>
        <taxon>Longimicrobiales</taxon>
        <taxon>Longimicrobiaceae</taxon>
        <taxon>Longimicrobium</taxon>
    </lineage>
</organism>
<evidence type="ECO:0000256" key="7">
    <source>
        <dbReference type="ARBA" id="ARBA00022962"/>
    </source>
</evidence>
<comment type="subunit">
    <text evidence="8">Part of the FGAM synthase complex composed of 1 PurL, 1 PurQ and 2 PurS subunits.</text>
</comment>
<evidence type="ECO:0000313" key="9">
    <source>
        <dbReference type="EMBL" id="MBB6069901.1"/>
    </source>
</evidence>
<protein>
    <recommendedName>
        <fullName evidence="8">Phosphoribosylformylglycinamidine synthase subunit PurQ</fullName>
        <shortName evidence="8">FGAM synthase</shortName>
        <ecNumber evidence="8">6.3.5.3</ecNumber>
    </recommendedName>
    <alternativeName>
        <fullName evidence="8">Formylglycinamide ribonucleotide amidotransferase subunit I</fullName>
        <shortName evidence="8">FGAR amidotransferase I</shortName>
        <shortName evidence="8">FGAR-AT I</shortName>
    </alternativeName>
    <alternativeName>
        <fullName evidence="8">Glutaminase PurQ</fullName>
        <ecNumber evidence="8">3.5.1.2</ecNumber>
    </alternativeName>
    <alternativeName>
        <fullName evidence="8">Phosphoribosylformylglycinamidine synthase subunit I</fullName>
    </alternativeName>
</protein>
<keyword evidence="4 8" id="KW-0658">Purine biosynthesis</keyword>
<dbReference type="InterPro" id="IPR029062">
    <property type="entry name" value="Class_I_gatase-like"/>
</dbReference>
<dbReference type="GO" id="GO:0006189">
    <property type="term" value="P:'de novo' IMP biosynthetic process"/>
    <property type="evidence" value="ECO:0007669"/>
    <property type="project" value="UniProtKB-UniRule"/>
</dbReference>
<dbReference type="HAMAP" id="MF_00421">
    <property type="entry name" value="PurQ"/>
    <property type="match status" value="1"/>
</dbReference>
<dbReference type="RefSeq" id="WP_170039431.1">
    <property type="nucleotide sequence ID" value="NZ_JABDTL010000002.1"/>
</dbReference>
<evidence type="ECO:0000256" key="8">
    <source>
        <dbReference type="HAMAP-Rule" id="MF_00421"/>
    </source>
</evidence>
<dbReference type="GO" id="GO:0005524">
    <property type="term" value="F:ATP binding"/>
    <property type="evidence" value="ECO:0007669"/>
    <property type="project" value="UniProtKB-KW"/>
</dbReference>
<comment type="function">
    <text evidence="8">Part of the phosphoribosylformylglycinamidine synthase complex involved in the purines biosynthetic pathway. Catalyzes the ATP-dependent conversion of formylglycinamide ribonucleotide (FGAR) and glutamine to yield formylglycinamidine ribonucleotide (FGAM) and glutamate. The FGAM synthase complex is composed of three subunits. PurQ produces an ammonia molecule by converting glutamine to glutamate. PurL transfers the ammonia molecule to FGAR to form FGAM in an ATP-dependent manner. PurS interacts with PurQ and PurL and is thought to assist in the transfer of the ammonia molecule from PurQ to PurL.</text>
</comment>
<comment type="pathway">
    <text evidence="8">Purine metabolism; IMP biosynthesis via de novo pathway; 5-amino-1-(5-phospho-D-ribosyl)imidazole from N(2)-formyl-N(1)-(5-phospho-D-ribosyl)glycinamide: step 1/2.</text>
</comment>
<dbReference type="EC" id="3.5.1.2" evidence="8"/>
<feature type="active site" description="Nucleophile" evidence="8">
    <location>
        <position position="86"/>
    </location>
</feature>
<dbReference type="NCBIfam" id="NF002957">
    <property type="entry name" value="PRK03619.1"/>
    <property type="match status" value="1"/>
</dbReference>
<dbReference type="SUPFAM" id="SSF52317">
    <property type="entry name" value="Class I glutamine amidotransferase-like"/>
    <property type="match status" value="1"/>
</dbReference>
<feature type="active site" evidence="8">
    <location>
        <position position="203"/>
    </location>
</feature>
<comment type="subcellular location">
    <subcellularLocation>
        <location evidence="8">Cytoplasm</location>
    </subcellularLocation>
</comment>
<dbReference type="InterPro" id="IPR010075">
    <property type="entry name" value="PRibForGlyAmidine_synth_PurQ"/>
</dbReference>
<dbReference type="PANTHER" id="PTHR47552">
    <property type="entry name" value="PHOSPHORIBOSYLFORMYLGLYCINAMIDINE SYNTHASE SUBUNIT PURQ"/>
    <property type="match status" value="1"/>
</dbReference>
<keyword evidence="3 8" id="KW-0547">Nucleotide-binding</keyword>
<feature type="active site" evidence="8">
    <location>
        <position position="205"/>
    </location>
</feature>
<comment type="catalytic activity">
    <reaction evidence="8">
        <text>N(2)-formyl-N(1)-(5-phospho-beta-D-ribosyl)glycinamide + L-glutamine + ATP + H2O = 2-formamido-N(1)-(5-O-phospho-beta-D-ribosyl)acetamidine + L-glutamate + ADP + phosphate + H(+)</text>
        <dbReference type="Rhea" id="RHEA:17129"/>
        <dbReference type="ChEBI" id="CHEBI:15377"/>
        <dbReference type="ChEBI" id="CHEBI:15378"/>
        <dbReference type="ChEBI" id="CHEBI:29985"/>
        <dbReference type="ChEBI" id="CHEBI:30616"/>
        <dbReference type="ChEBI" id="CHEBI:43474"/>
        <dbReference type="ChEBI" id="CHEBI:58359"/>
        <dbReference type="ChEBI" id="CHEBI:147286"/>
        <dbReference type="ChEBI" id="CHEBI:147287"/>
        <dbReference type="ChEBI" id="CHEBI:456216"/>
        <dbReference type="EC" id="6.3.5.3"/>
    </reaction>
</comment>
<comment type="catalytic activity">
    <reaction evidence="8">
        <text>L-glutamine + H2O = L-glutamate + NH4(+)</text>
        <dbReference type="Rhea" id="RHEA:15889"/>
        <dbReference type="ChEBI" id="CHEBI:15377"/>
        <dbReference type="ChEBI" id="CHEBI:28938"/>
        <dbReference type="ChEBI" id="CHEBI:29985"/>
        <dbReference type="ChEBI" id="CHEBI:58359"/>
        <dbReference type="EC" id="3.5.1.2"/>
    </reaction>
</comment>
<comment type="caution">
    <text evidence="9">The sequence shown here is derived from an EMBL/GenBank/DDBJ whole genome shotgun (WGS) entry which is preliminary data.</text>
</comment>
<evidence type="ECO:0000256" key="6">
    <source>
        <dbReference type="ARBA" id="ARBA00022840"/>
    </source>
</evidence>
<dbReference type="UniPathway" id="UPA00074">
    <property type="reaction ID" value="UER00128"/>
</dbReference>
<dbReference type="CDD" id="cd01740">
    <property type="entry name" value="GATase1_FGAR_AT"/>
    <property type="match status" value="1"/>
</dbReference>
<evidence type="ECO:0000256" key="3">
    <source>
        <dbReference type="ARBA" id="ARBA00022741"/>
    </source>
</evidence>
<dbReference type="Pfam" id="PF13507">
    <property type="entry name" value="GATase_5"/>
    <property type="match status" value="1"/>
</dbReference>
<keyword evidence="5 8" id="KW-0378">Hydrolase</keyword>
<name>A0A841GM88_9BACT</name>
<dbReference type="PANTHER" id="PTHR47552:SF1">
    <property type="entry name" value="PHOSPHORIBOSYLFORMYLGLYCINAMIDINE SYNTHASE SUBUNIT PURQ"/>
    <property type="match status" value="1"/>
</dbReference>
<keyword evidence="2 8" id="KW-0436">Ligase</keyword>
<dbReference type="PIRSF" id="PIRSF001586">
    <property type="entry name" value="FGAM_synth_I"/>
    <property type="match status" value="1"/>
</dbReference>
<dbReference type="GO" id="GO:0004359">
    <property type="term" value="F:glutaminase activity"/>
    <property type="evidence" value="ECO:0007669"/>
    <property type="project" value="UniProtKB-EC"/>
</dbReference>
<evidence type="ECO:0000256" key="5">
    <source>
        <dbReference type="ARBA" id="ARBA00022801"/>
    </source>
</evidence>
<dbReference type="GO" id="GO:0005737">
    <property type="term" value="C:cytoplasm"/>
    <property type="evidence" value="ECO:0007669"/>
    <property type="project" value="UniProtKB-SubCell"/>
</dbReference>